<evidence type="ECO:0000256" key="1">
    <source>
        <dbReference type="SAM" id="MobiDB-lite"/>
    </source>
</evidence>
<protein>
    <submittedName>
        <fullName evidence="2">Uncharacterized protein</fullName>
    </submittedName>
</protein>
<evidence type="ECO:0000313" key="3">
    <source>
        <dbReference type="Proteomes" id="UP001362999"/>
    </source>
</evidence>
<feature type="region of interest" description="Disordered" evidence="1">
    <location>
        <begin position="191"/>
        <end position="212"/>
    </location>
</feature>
<feature type="compositionally biased region" description="Pro residues" evidence="1">
    <location>
        <begin position="1"/>
        <end position="14"/>
    </location>
</feature>
<gene>
    <name evidence="2" type="ORF">R3P38DRAFT_3171505</name>
</gene>
<accession>A0AAW0DU16</accession>
<name>A0AAW0DU16_9AGAR</name>
<dbReference type="EMBL" id="JAWWNJ010000006">
    <property type="protein sequence ID" value="KAK7054022.1"/>
    <property type="molecule type" value="Genomic_DNA"/>
</dbReference>
<comment type="caution">
    <text evidence="2">The sequence shown here is derived from an EMBL/GenBank/DDBJ whole genome shotgun (WGS) entry which is preliminary data.</text>
</comment>
<feature type="region of interest" description="Disordered" evidence="1">
    <location>
        <begin position="1"/>
        <end position="21"/>
    </location>
</feature>
<organism evidence="2 3">
    <name type="scientific">Favolaschia claudopus</name>
    <dbReference type="NCBI Taxonomy" id="2862362"/>
    <lineage>
        <taxon>Eukaryota</taxon>
        <taxon>Fungi</taxon>
        <taxon>Dikarya</taxon>
        <taxon>Basidiomycota</taxon>
        <taxon>Agaricomycotina</taxon>
        <taxon>Agaricomycetes</taxon>
        <taxon>Agaricomycetidae</taxon>
        <taxon>Agaricales</taxon>
        <taxon>Marasmiineae</taxon>
        <taxon>Mycenaceae</taxon>
        <taxon>Favolaschia</taxon>
    </lineage>
</organism>
<proteinExistence type="predicted"/>
<evidence type="ECO:0000313" key="2">
    <source>
        <dbReference type="EMBL" id="KAK7054022.1"/>
    </source>
</evidence>
<keyword evidence="3" id="KW-1185">Reference proteome</keyword>
<reference evidence="2 3" key="1">
    <citation type="journal article" date="2024" name="J Genomics">
        <title>Draft genome sequencing and assembly of Favolaschia claudopus CIRM-BRFM 2984 isolated from oak limbs.</title>
        <authorList>
            <person name="Navarro D."/>
            <person name="Drula E."/>
            <person name="Chaduli D."/>
            <person name="Cazenave R."/>
            <person name="Ahrendt S."/>
            <person name="Wang J."/>
            <person name="Lipzen A."/>
            <person name="Daum C."/>
            <person name="Barry K."/>
            <person name="Grigoriev I.V."/>
            <person name="Favel A."/>
            <person name="Rosso M.N."/>
            <person name="Martin F."/>
        </authorList>
    </citation>
    <scope>NUCLEOTIDE SEQUENCE [LARGE SCALE GENOMIC DNA]</scope>
    <source>
        <strain evidence="2 3">CIRM-BRFM 2984</strain>
    </source>
</reference>
<dbReference type="AlphaFoldDB" id="A0AAW0DU16"/>
<sequence>MSDSPPPPSPPSPGPRIDFTTPLLFDMSTSYTRSPAPFPAYLLSTPQGSRVGSPAEDSSSENSRLLKYLGYEVVTTSRLCGLPLQQAEHVVCMYRERYVREGHPQSRNQSGDALERMSRKALVRYNYHSTAQRLNTMYTDEVLTPPADVQRGERLRRYLHPIPRSQPARLGEIFDRRERLHAWDNVDPEDIYNQARDNSDDELPPLVPPPREADNLFGNAANRNESDQEAGLRRWAANGFVTWFPPVLPTQRPATPLQSIPNSLDEPHIVKIYTAARTRQGECFCEDGEHIDYQDRQIFAFRAEDGTVVVQMSKMELVPMD</sequence>
<dbReference type="Proteomes" id="UP001362999">
    <property type="component" value="Unassembled WGS sequence"/>
</dbReference>